<sequence>MASKTVIITNETGMHTRPANEFVKEVKSFNSEVTLSANGKEVKAKSLLKILSLGIKKGTEVTVTATGDDAKQAVEKLAEVLANLKD</sequence>
<evidence type="ECO:0000256" key="7">
    <source>
        <dbReference type="ARBA" id="ARBA00022683"/>
    </source>
</evidence>
<dbReference type="InterPro" id="IPR001020">
    <property type="entry name" value="PTS_HPr_His_P_site"/>
</dbReference>
<gene>
    <name evidence="10" type="ORF">EV215_0242</name>
</gene>
<evidence type="ECO:0000256" key="2">
    <source>
        <dbReference type="ARBA" id="ARBA00004496"/>
    </source>
</evidence>
<dbReference type="RefSeq" id="WP_134112078.1">
    <property type="nucleotide sequence ID" value="NZ_SOBG01000001.1"/>
</dbReference>
<evidence type="ECO:0000256" key="6">
    <source>
        <dbReference type="ARBA" id="ARBA00022597"/>
    </source>
</evidence>
<keyword evidence="4" id="KW-0813">Transport</keyword>
<protein>
    <recommendedName>
        <fullName evidence="3">Phosphocarrier protein HPr</fullName>
    </recommendedName>
    <alternativeName>
        <fullName evidence="8">Histidine-containing protein</fullName>
    </alternativeName>
</protein>
<proteinExistence type="predicted"/>
<evidence type="ECO:0000259" key="9">
    <source>
        <dbReference type="PROSITE" id="PS51350"/>
    </source>
</evidence>
<keyword evidence="7" id="KW-0598">Phosphotransferase system</keyword>
<dbReference type="AlphaFoldDB" id="A0AA46E0E3"/>
<reference evidence="10 11" key="1">
    <citation type="submission" date="2019-03" db="EMBL/GenBank/DDBJ databases">
        <title>Genomic Encyclopedia of Type Strains, Phase IV (KMG-IV): sequencing the most valuable type-strain genomes for metagenomic binning, comparative biology and taxonomic classification.</title>
        <authorList>
            <person name="Goeker M."/>
        </authorList>
    </citation>
    <scope>NUCLEOTIDE SEQUENCE [LARGE SCALE GENOMIC DNA]</scope>
    <source>
        <strain evidence="10 11">DSM 100055</strain>
    </source>
</reference>
<dbReference type="CDD" id="cd00367">
    <property type="entry name" value="PTS-HPr_like"/>
    <property type="match status" value="1"/>
</dbReference>
<accession>A0AA46E0E3</accession>
<comment type="function">
    <text evidence="1">General (non sugar-specific) component of the phosphoenolpyruvate-dependent sugar phosphotransferase system (sugar PTS). This major carbohydrate active-transport system catalyzes the phosphorylation of incoming sugar substrates concomitantly with their translocation across the cell membrane. The phosphoryl group from phosphoenolpyruvate (PEP) is transferred to the phosphoryl carrier protein HPr by enzyme I. Phospho-HPr then transfers it to the PTS EIIA domain.</text>
</comment>
<dbReference type="GO" id="GO:0005737">
    <property type="term" value="C:cytoplasm"/>
    <property type="evidence" value="ECO:0007669"/>
    <property type="project" value="UniProtKB-SubCell"/>
</dbReference>
<organism evidence="10 11">
    <name type="scientific">Hypnocyclicus thermotrophus</name>
    <dbReference type="NCBI Taxonomy" id="1627895"/>
    <lineage>
        <taxon>Bacteria</taxon>
        <taxon>Fusobacteriati</taxon>
        <taxon>Fusobacteriota</taxon>
        <taxon>Fusobacteriia</taxon>
        <taxon>Fusobacteriales</taxon>
        <taxon>Fusobacteriaceae</taxon>
        <taxon>Hypnocyclicus</taxon>
    </lineage>
</organism>
<dbReference type="SUPFAM" id="SSF55594">
    <property type="entry name" value="HPr-like"/>
    <property type="match status" value="1"/>
</dbReference>
<comment type="subcellular location">
    <subcellularLocation>
        <location evidence="2">Cytoplasm</location>
    </subcellularLocation>
</comment>
<comment type="caution">
    <text evidence="10">The sequence shown here is derived from an EMBL/GenBank/DDBJ whole genome shotgun (WGS) entry which is preliminary data.</text>
</comment>
<dbReference type="InterPro" id="IPR000032">
    <property type="entry name" value="HPr-like"/>
</dbReference>
<keyword evidence="6" id="KW-0762">Sugar transport</keyword>
<dbReference type="InterPro" id="IPR050399">
    <property type="entry name" value="HPr"/>
</dbReference>
<evidence type="ECO:0000256" key="5">
    <source>
        <dbReference type="ARBA" id="ARBA00022490"/>
    </source>
</evidence>
<dbReference type="PANTHER" id="PTHR33705">
    <property type="entry name" value="PHOSPHOCARRIER PROTEIN HPR"/>
    <property type="match status" value="1"/>
</dbReference>
<feature type="domain" description="HPr" evidence="9">
    <location>
        <begin position="1"/>
        <end position="86"/>
    </location>
</feature>
<dbReference type="Proteomes" id="UP000294678">
    <property type="component" value="Unassembled WGS sequence"/>
</dbReference>
<evidence type="ECO:0000256" key="8">
    <source>
        <dbReference type="ARBA" id="ARBA00033055"/>
    </source>
</evidence>
<dbReference type="PANTHER" id="PTHR33705:SF1">
    <property type="entry name" value="PHOSPHOCARRIER PROTEIN HPR"/>
    <property type="match status" value="1"/>
</dbReference>
<keyword evidence="11" id="KW-1185">Reference proteome</keyword>
<dbReference type="EMBL" id="SOBG01000001">
    <property type="protein sequence ID" value="TDT72436.1"/>
    <property type="molecule type" value="Genomic_DNA"/>
</dbReference>
<dbReference type="InterPro" id="IPR035895">
    <property type="entry name" value="HPr-like_sf"/>
</dbReference>
<dbReference type="PROSITE" id="PS00369">
    <property type="entry name" value="PTS_HPR_HIS"/>
    <property type="match status" value="1"/>
</dbReference>
<keyword evidence="5" id="KW-0963">Cytoplasm</keyword>
<evidence type="ECO:0000313" key="10">
    <source>
        <dbReference type="EMBL" id="TDT72436.1"/>
    </source>
</evidence>
<dbReference type="Gene3D" id="3.30.1340.10">
    <property type="entry name" value="HPr-like"/>
    <property type="match status" value="1"/>
</dbReference>
<dbReference type="PRINTS" id="PR00107">
    <property type="entry name" value="PHOSPHOCPHPR"/>
</dbReference>
<dbReference type="PROSITE" id="PS51350">
    <property type="entry name" value="PTS_HPR_DOM"/>
    <property type="match status" value="1"/>
</dbReference>
<dbReference type="PROSITE" id="PS00589">
    <property type="entry name" value="PTS_HPR_SER"/>
    <property type="match status" value="1"/>
</dbReference>
<name>A0AA46E0E3_9FUSO</name>
<evidence type="ECO:0000313" key="11">
    <source>
        <dbReference type="Proteomes" id="UP000294678"/>
    </source>
</evidence>
<dbReference type="InterPro" id="IPR002114">
    <property type="entry name" value="PTS_HPr_Ser_P_site"/>
</dbReference>
<dbReference type="NCBIfam" id="TIGR01003">
    <property type="entry name" value="PTS_HPr_family"/>
    <property type="match status" value="1"/>
</dbReference>
<evidence type="ECO:0000256" key="3">
    <source>
        <dbReference type="ARBA" id="ARBA00020422"/>
    </source>
</evidence>
<evidence type="ECO:0000256" key="1">
    <source>
        <dbReference type="ARBA" id="ARBA00003681"/>
    </source>
</evidence>
<dbReference type="Pfam" id="PF00381">
    <property type="entry name" value="PTS-HPr"/>
    <property type="match status" value="1"/>
</dbReference>
<evidence type="ECO:0000256" key="4">
    <source>
        <dbReference type="ARBA" id="ARBA00022448"/>
    </source>
</evidence>
<dbReference type="GO" id="GO:0009401">
    <property type="term" value="P:phosphoenolpyruvate-dependent sugar phosphotransferase system"/>
    <property type="evidence" value="ECO:0007669"/>
    <property type="project" value="UniProtKB-KW"/>
</dbReference>